<comment type="caution">
    <text evidence="1">The sequence shown here is derived from an EMBL/GenBank/DDBJ whole genome shotgun (WGS) entry which is preliminary data.</text>
</comment>
<protein>
    <submittedName>
        <fullName evidence="1">Uncharacterized protein</fullName>
    </submittedName>
</protein>
<gene>
    <name evidence="1" type="ORF">DBO86_25470</name>
</gene>
<accession>A0A2T5PCY9</accession>
<evidence type="ECO:0000313" key="1">
    <source>
        <dbReference type="EMBL" id="PTU75591.1"/>
    </source>
</evidence>
<dbReference type="EMBL" id="QASO01000142">
    <property type="protein sequence ID" value="PTU75591.1"/>
    <property type="molecule type" value="Genomic_DNA"/>
</dbReference>
<name>A0A2T5PCY9_ECTOL</name>
<dbReference type="RefSeq" id="WP_108235218.1">
    <property type="nucleotide sequence ID" value="NZ_QASO01000142.1"/>
</dbReference>
<reference evidence="1 2" key="1">
    <citation type="submission" date="2018-04" db="EMBL/GenBank/DDBJ databases">
        <title>Pseudomonas sp. nov., isolated from mangrove soil.</title>
        <authorList>
            <person name="Chen C."/>
        </authorList>
    </citation>
    <scope>NUCLEOTIDE SEQUENCE [LARGE SCALE GENOMIC DNA]</scope>
    <source>
        <strain evidence="1 2">JCM 14246</strain>
    </source>
</reference>
<dbReference type="AlphaFoldDB" id="A0A2T5PCY9"/>
<keyword evidence="2" id="KW-1185">Reference proteome</keyword>
<evidence type="ECO:0000313" key="2">
    <source>
        <dbReference type="Proteomes" id="UP000244052"/>
    </source>
</evidence>
<dbReference type="Proteomes" id="UP000244052">
    <property type="component" value="Unassembled WGS sequence"/>
</dbReference>
<organism evidence="1 2">
    <name type="scientific">Ectopseudomonas oleovorans</name>
    <name type="common">Pseudomonas oleovorans</name>
    <dbReference type="NCBI Taxonomy" id="301"/>
    <lineage>
        <taxon>Bacteria</taxon>
        <taxon>Pseudomonadati</taxon>
        <taxon>Pseudomonadota</taxon>
        <taxon>Gammaproteobacteria</taxon>
        <taxon>Pseudomonadales</taxon>
        <taxon>Pseudomonadaceae</taxon>
        <taxon>Ectopseudomonas</taxon>
    </lineage>
</organism>
<sequence length="123" mass="13840">MATIFKGYRIRLAYLMSGSDTKADKWFDRATFAKASTGHYMAWRTDDLSRVAVLPPGHPRGEPCRWLASLSEDADIESAVRYIESGEFDEAAEGGMLNLFVTKVTDKATGERLREMEDGWVEL</sequence>
<proteinExistence type="predicted"/>